<evidence type="ECO:0000256" key="3">
    <source>
        <dbReference type="PROSITE-ProRule" id="PRU00221"/>
    </source>
</evidence>
<dbReference type="SMART" id="SM00320">
    <property type="entry name" value="WD40"/>
    <property type="match status" value="7"/>
</dbReference>
<dbReference type="Pfam" id="PF00400">
    <property type="entry name" value="WD40"/>
    <property type="match status" value="2"/>
</dbReference>
<dbReference type="PROSITE" id="PS50294">
    <property type="entry name" value="WD_REPEATS_REGION"/>
    <property type="match status" value="2"/>
</dbReference>
<keyword evidence="2" id="KW-0677">Repeat</keyword>
<dbReference type="Proteomes" id="UP000076722">
    <property type="component" value="Unassembled WGS sequence"/>
</dbReference>
<evidence type="ECO:0000256" key="1">
    <source>
        <dbReference type="ARBA" id="ARBA00022574"/>
    </source>
</evidence>
<proteinExistence type="predicted"/>
<dbReference type="EMBL" id="KV419404">
    <property type="protein sequence ID" value="KZS94296.1"/>
    <property type="molecule type" value="Genomic_DNA"/>
</dbReference>
<feature type="non-terminal residue" evidence="5">
    <location>
        <position position="1"/>
    </location>
</feature>
<dbReference type="InterPro" id="IPR056884">
    <property type="entry name" value="NPHP3-like_N"/>
</dbReference>
<name>A0A164VMS9_9AGAM</name>
<keyword evidence="1 3" id="KW-0853">WD repeat</keyword>
<dbReference type="PANTHER" id="PTHR19879:SF9">
    <property type="entry name" value="TRANSCRIPTION INITIATION FACTOR TFIID SUBUNIT 5"/>
    <property type="match status" value="1"/>
</dbReference>
<feature type="repeat" description="WD" evidence="3">
    <location>
        <begin position="1117"/>
        <end position="1158"/>
    </location>
</feature>
<protein>
    <recommendedName>
        <fullName evidence="4">NACHT domain-containing protein</fullName>
    </recommendedName>
</protein>
<dbReference type="InterPro" id="IPR007111">
    <property type="entry name" value="NACHT_NTPase"/>
</dbReference>
<dbReference type="InterPro" id="IPR019775">
    <property type="entry name" value="WD40_repeat_CS"/>
</dbReference>
<gene>
    <name evidence="5" type="ORF">SISNIDRAFT_502805</name>
</gene>
<dbReference type="SUPFAM" id="SSF82171">
    <property type="entry name" value="DPP6 N-terminal domain-like"/>
    <property type="match status" value="1"/>
</dbReference>
<evidence type="ECO:0000313" key="6">
    <source>
        <dbReference type="Proteomes" id="UP000076722"/>
    </source>
</evidence>
<accession>A0A164VMS9</accession>
<dbReference type="InterPro" id="IPR027417">
    <property type="entry name" value="P-loop_NTPase"/>
</dbReference>
<dbReference type="SUPFAM" id="SSF52540">
    <property type="entry name" value="P-loop containing nucleoside triphosphate hydrolases"/>
    <property type="match status" value="1"/>
</dbReference>
<feature type="repeat" description="WD" evidence="3">
    <location>
        <begin position="982"/>
        <end position="1023"/>
    </location>
</feature>
<dbReference type="OrthoDB" id="5967843at2759"/>
<evidence type="ECO:0000259" key="4">
    <source>
        <dbReference type="PROSITE" id="PS50837"/>
    </source>
</evidence>
<dbReference type="PROSITE" id="PS50837">
    <property type="entry name" value="NACHT"/>
    <property type="match status" value="1"/>
</dbReference>
<dbReference type="Pfam" id="PF24883">
    <property type="entry name" value="NPHP3_N"/>
    <property type="match status" value="1"/>
</dbReference>
<dbReference type="SUPFAM" id="SSF50978">
    <property type="entry name" value="WD40 repeat-like"/>
    <property type="match status" value="1"/>
</dbReference>
<dbReference type="Gene3D" id="2.130.10.10">
    <property type="entry name" value="YVTN repeat-like/Quinoprotein amine dehydrogenase"/>
    <property type="match status" value="3"/>
</dbReference>
<dbReference type="InterPro" id="IPR001680">
    <property type="entry name" value="WD40_rpt"/>
</dbReference>
<organism evidence="5 6">
    <name type="scientific">Sistotremastrum niveocremeum HHB9708</name>
    <dbReference type="NCBI Taxonomy" id="1314777"/>
    <lineage>
        <taxon>Eukaryota</taxon>
        <taxon>Fungi</taxon>
        <taxon>Dikarya</taxon>
        <taxon>Basidiomycota</taxon>
        <taxon>Agaricomycotina</taxon>
        <taxon>Agaricomycetes</taxon>
        <taxon>Sistotremastrales</taxon>
        <taxon>Sistotremastraceae</taxon>
        <taxon>Sertulicium</taxon>
        <taxon>Sertulicium niveocremeum</taxon>
    </lineage>
</organism>
<keyword evidence="6" id="KW-1185">Reference proteome</keyword>
<dbReference type="Gene3D" id="3.40.50.300">
    <property type="entry name" value="P-loop containing nucleotide triphosphate hydrolases"/>
    <property type="match status" value="1"/>
</dbReference>
<sequence length="1285" mass="144343">IQNVASKTDKTIKDFEGQFEDIKGAFQTLTTENIHAAVIKIRSIQLELLDEVQDLHVQVNLNDMIYPRGANFDPKKACLPDTREHALHVLQKFASGLALHDHQMQRNSSNSSVLWIKGAAGTGKSFIAHRLVQLWQPHGKMGSSFFFNYRTQKDAPPHSLIPKFSQDLASAYPAWKHALNAIIERNRSLRYETSILQQFDSLLIQPTRAVFIPHPILFVIDGLDEAGDREGRSELIEVLTTRFHELPSNFRFVLFSRPERDIADAFASSSHHISLDMKDLCTADDGDIERLVENKFKPLKAKPENAGWLTDGALSHLVLKSGGLMVFAGTACDYIIIPVQGSTFAGRLKHILELEQVPKMDSLYSAILQANIGSDKQATAHFQTVMGRMVSLQEPLSYDAYVALDRHGVHQNATETTLPFMASLLHGVQDRGIPISPIHKSFTDFLIDKDRSVEYHIRKPDHRRLLLRDCLSEMAKNLWFNVCGAETSDNADQDKQRQNISAQLKYACQFWAVHLSDITYDSEIATQLKLLLEQKLLHWLEVLNCIEYSESISALVAHIIRWSQWDDVELAHIGPETEAWLRQSSDFQTTSGPHVYLSTLPYVNPTNWVHRQYRHLFHHLPVVTSELLTDPSSLEKTLFYLVRDGTNIARAQYSPDGAHLCVSNGPLFVLFDSTSYEPIWRHEYPSTTGIRDWHFSPDGSCIYLLGQNLEFEVMQIIDGTCRSSPIKIHPTEDIIHAVISFDCRYVRSVTKQGAILKWCTQTGEHMTPSTLPDFDIFDDHGNVALSPDGMPYIPSIIPQYFHVTMNAQFVLGVSTVDRKNGAPRCMNNMRIPPAASLLLVTISLSQAAQKMALSVYGMQLTDVWFANPFKANMVRRTRWSSLQMESGWSASQLRALRSSRAVFGIQISTDSSLMAVAVGSDVIRIQETKSAKVIARKSLRSRPDTYGVLAFSPENSILAYADDTHCIGLWHWQTPEQDHHLYEGHTAYIRSLCFSPNAELLLSASDDKTIRVWDIRSGTASPFRVIQTNGMSLPINAVPVFVEGRNWIVSADFYDHSIKVSDLDAEESLKQRITWPPDLDIRLALSPNGARLLSASKSGIQLWTMIDGQLSKFGHNLEADHGDVCSAAFSPDSCKVAVGFGDNNIQIWDVETGKKFGAPLHAHCKPHTLAFTPDGTQIMAASRGDGVVHSWDIASEPTPLPWKSKPTDASWVVDDPWDGWVYDTGPDESRLFWVPKRFRPGFVWSVRHRVIGVPQTRVDISDFVHGKDWTKCWKGPTSAISDSAS</sequence>
<dbReference type="STRING" id="1314777.A0A164VMS9"/>
<dbReference type="InterPro" id="IPR036322">
    <property type="entry name" value="WD40_repeat_dom_sf"/>
</dbReference>
<feature type="domain" description="NACHT" evidence="4">
    <location>
        <begin position="112"/>
        <end position="258"/>
    </location>
</feature>
<dbReference type="PANTHER" id="PTHR19879">
    <property type="entry name" value="TRANSCRIPTION INITIATION FACTOR TFIID"/>
    <property type="match status" value="1"/>
</dbReference>
<evidence type="ECO:0000313" key="5">
    <source>
        <dbReference type="EMBL" id="KZS94296.1"/>
    </source>
</evidence>
<evidence type="ECO:0000256" key="2">
    <source>
        <dbReference type="ARBA" id="ARBA00022737"/>
    </source>
</evidence>
<dbReference type="PROSITE" id="PS00678">
    <property type="entry name" value="WD_REPEATS_1"/>
    <property type="match status" value="1"/>
</dbReference>
<reference evidence="5 6" key="1">
    <citation type="journal article" date="2016" name="Mol. Biol. Evol.">
        <title>Comparative Genomics of Early-Diverging Mushroom-Forming Fungi Provides Insights into the Origins of Lignocellulose Decay Capabilities.</title>
        <authorList>
            <person name="Nagy L.G."/>
            <person name="Riley R."/>
            <person name="Tritt A."/>
            <person name="Adam C."/>
            <person name="Daum C."/>
            <person name="Floudas D."/>
            <person name="Sun H."/>
            <person name="Yadav J.S."/>
            <person name="Pangilinan J."/>
            <person name="Larsson K.H."/>
            <person name="Matsuura K."/>
            <person name="Barry K."/>
            <person name="Labutti K."/>
            <person name="Kuo R."/>
            <person name="Ohm R.A."/>
            <person name="Bhattacharya S.S."/>
            <person name="Shirouzu T."/>
            <person name="Yoshinaga Y."/>
            <person name="Martin F.M."/>
            <person name="Grigoriev I.V."/>
            <person name="Hibbett D.S."/>
        </authorList>
    </citation>
    <scope>NUCLEOTIDE SEQUENCE [LARGE SCALE GENOMIC DNA]</scope>
    <source>
        <strain evidence="5 6">HHB9708</strain>
    </source>
</reference>
<dbReference type="PROSITE" id="PS50082">
    <property type="entry name" value="WD_REPEATS_2"/>
    <property type="match status" value="2"/>
</dbReference>
<dbReference type="InterPro" id="IPR015943">
    <property type="entry name" value="WD40/YVTN_repeat-like_dom_sf"/>
</dbReference>